<dbReference type="AlphaFoldDB" id="A0A699IZK4"/>
<evidence type="ECO:0000313" key="2">
    <source>
        <dbReference type="EMBL" id="GEZ98518.1"/>
    </source>
</evidence>
<accession>A0A699IZK4</accession>
<comment type="caution">
    <text evidence="2">The sequence shown here is derived from an EMBL/GenBank/DDBJ whole genome shotgun (WGS) entry which is preliminary data.</text>
</comment>
<name>A0A699IZK4_TANCI</name>
<sequence>MEVLNEDSDTDGDDVFIPKDRNTFPSSSGGGGQPLEDDAYDDYEDQFVDYPSLHQVYGDQFDFKFKGLVVPPKGTMVPRVQLPAKANE</sequence>
<proteinExistence type="predicted"/>
<protein>
    <submittedName>
        <fullName evidence="2">Uncharacterized protein</fullName>
    </submittedName>
</protein>
<gene>
    <name evidence="2" type="ORF">Tci_570491</name>
</gene>
<evidence type="ECO:0000256" key="1">
    <source>
        <dbReference type="SAM" id="MobiDB-lite"/>
    </source>
</evidence>
<reference evidence="2" key="1">
    <citation type="journal article" date="2019" name="Sci. Rep.">
        <title>Draft genome of Tanacetum cinerariifolium, the natural source of mosquito coil.</title>
        <authorList>
            <person name="Yamashiro T."/>
            <person name="Shiraishi A."/>
            <person name="Satake H."/>
            <person name="Nakayama K."/>
        </authorList>
    </citation>
    <scope>NUCLEOTIDE SEQUENCE</scope>
</reference>
<feature type="compositionally biased region" description="Acidic residues" evidence="1">
    <location>
        <begin position="1"/>
        <end position="14"/>
    </location>
</feature>
<feature type="region of interest" description="Disordered" evidence="1">
    <location>
        <begin position="1"/>
        <end position="39"/>
    </location>
</feature>
<organism evidence="2">
    <name type="scientific">Tanacetum cinerariifolium</name>
    <name type="common">Dalmatian daisy</name>
    <name type="synonym">Chrysanthemum cinerariifolium</name>
    <dbReference type="NCBI Taxonomy" id="118510"/>
    <lineage>
        <taxon>Eukaryota</taxon>
        <taxon>Viridiplantae</taxon>
        <taxon>Streptophyta</taxon>
        <taxon>Embryophyta</taxon>
        <taxon>Tracheophyta</taxon>
        <taxon>Spermatophyta</taxon>
        <taxon>Magnoliopsida</taxon>
        <taxon>eudicotyledons</taxon>
        <taxon>Gunneridae</taxon>
        <taxon>Pentapetalae</taxon>
        <taxon>asterids</taxon>
        <taxon>campanulids</taxon>
        <taxon>Asterales</taxon>
        <taxon>Asteraceae</taxon>
        <taxon>Asteroideae</taxon>
        <taxon>Anthemideae</taxon>
        <taxon>Anthemidinae</taxon>
        <taxon>Tanacetum</taxon>
    </lineage>
</organism>
<dbReference type="EMBL" id="BKCJ010351512">
    <property type="protein sequence ID" value="GEZ98518.1"/>
    <property type="molecule type" value="Genomic_DNA"/>
</dbReference>
<feature type="non-terminal residue" evidence="2">
    <location>
        <position position="88"/>
    </location>
</feature>